<dbReference type="AlphaFoldDB" id="A0A0N9W352"/>
<sequence length="182" mass="21131">MTKAKKAHIYTVSGHGQQIKQRSFIVPENVYIHFWTEAGESLNDDLASRIERNPVLYLDQAIYTVRPGEFCPEHVLYDLDGLAKGYSWQNNVTEIVTHHTKNDALKNQKCIRLSSIISTLRLTPQEPIHMYWLACRNYVALSHINDSCIEDKNTIKHFSMTAYEVYEPTILGRIRTFLSRKF</sequence>
<dbReference type="RefSeq" id="WP_054582100.1">
    <property type="nucleotide sequence ID" value="NZ_CP012808.1"/>
</dbReference>
<reference evidence="2 3" key="1">
    <citation type="journal article" date="2015" name="Int. J. Syst. Evol. Microbiol.">
        <title>Acinetobacter equi sp. nov. isolated from horse faeces.</title>
        <authorList>
            <person name="Poppel M.T."/>
            <person name="Skiebe E."/>
            <person name="Laue M."/>
            <person name="Bergmann H."/>
            <person name="Ebersberger I."/>
            <person name="Garn T."/>
            <person name="Fruth A."/>
            <person name="Baumgardt S."/>
            <person name="Busse H.J."/>
            <person name="Wilharm G."/>
        </authorList>
    </citation>
    <scope>NUCLEOTIDE SEQUENCE [LARGE SCALE GENOMIC DNA]</scope>
    <source>
        <strain evidence="2 3">114</strain>
    </source>
</reference>
<evidence type="ECO:0000313" key="2">
    <source>
        <dbReference type="EMBL" id="ALH96217.1"/>
    </source>
</evidence>
<dbReference type="EMBL" id="CP012808">
    <property type="protein sequence ID" value="ALH96217.1"/>
    <property type="molecule type" value="Genomic_DNA"/>
</dbReference>
<organism evidence="2 3">
    <name type="scientific">Acinetobacter equi</name>
    <dbReference type="NCBI Taxonomy" id="1324350"/>
    <lineage>
        <taxon>Bacteria</taxon>
        <taxon>Pseudomonadati</taxon>
        <taxon>Pseudomonadota</taxon>
        <taxon>Gammaproteobacteria</taxon>
        <taxon>Moraxellales</taxon>
        <taxon>Moraxellaceae</taxon>
        <taxon>Acinetobacter</taxon>
    </lineage>
</organism>
<dbReference type="InterPro" id="IPR049002">
    <property type="entry name" value="Stv"/>
</dbReference>
<feature type="domain" description="Putative adhesin Stv" evidence="1">
    <location>
        <begin position="11"/>
        <end position="137"/>
    </location>
</feature>
<name>A0A0N9W352_9GAMM</name>
<evidence type="ECO:0000259" key="1">
    <source>
        <dbReference type="Pfam" id="PF21527"/>
    </source>
</evidence>
<accession>A0A0N9W352</accession>
<evidence type="ECO:0000313" key="3">
    <source>
        <dbReference type="Proteomes" id="UP000064939"/>
    </source>
</evidence>
<dbReference type="Pfam" id="PF21527">
    <property type="entry name" value="Stv"/>
    <property type="match status" value="1"/>
</dbReference>
<protein>
    <recommendedName>
        <fullName evidence="1">Putative adhesin Stv domain-containing protein</fullName>
    </recommendedName>
</protein>
<proteinExistence type="predicted"/>
<dbReference type="Proteomes" id="UP000064939">
    <property type="component" value="Chromosome"/>
</dbReference>
<keyword evidence="3" id="KW-1185">Reference proteome</keyword>
<gene>
    <name evidence="2" type="ORF">AOY20_12100</name>
</gene>
<dbReference type="KEGG" id="aei:AOY20_12100"/>